<accession>A0A0K2UM24</accession>
<protein>
    <submittedName>
        <fullName evidence="1">Uncharacterized protein</fullName>
    </submittedName>
</protein>
<reference evidence="1" key="1">
    <citation type="submission" date="2014-05" db="EMBL/GenBank/DDBJ databases">
        <authorList>
            <person name="Chronopoulou M."/>
        </authorList>
    </citation>
    <scope>NUCLEOTIDE SEQUENCE</scope>
    <source>
        <tissue evidence="1">Whole organism</tissue>
    </source>
</reference>
<sequence length="77" mass="8594">MVMPLTSSAKNCKKCSVLNQKKISRASGKIIGGFLEALIRVPLTFPCDPSLSPGIFQRQSHQIHFEACYYSKMGQYL</sequence>
<name>A0A0K2UM24_LEPSM</name>
<evidence type="ECO:0000313" key="1">
    <source>
        <dbReference type="EMBL" id="CDW39125.1"/>
    </source>
</evidence>
<proteinExistence type="predicted"/>
<organism evidence="1">
    <name type="scientific">Lepeophtheirus salmonis</name>
    <name type="common">Salmon louse</name>
    <name type="synonym">Caligus salmonis</name>
    <dbReference type="NCBI Taxonomy" id="72036"/>
    <lineage>
        <taxon>Eukaryota</taxon>
        <taxon>Metazoa</taxon>
        <taxon>Ecdysozoa</taxon>
        <taxon>Arthropoda</taxon>
        <taxon>Crustacea</taxon>
        <taxon>Multicrustacea</taxon>
        <taxon>Hexanauplia</taxon>
        <taxon>Copepoda</taxon>
        <taxon>Siphonostomatoida</taxon>
        <taxon>Caligidae</taxon>
        <taxon>Lepeophtheirus</taxon>
    </lineage>
</organism>
<dbReference type="EMBL" id="HACA01021764">
    <property type="protein sequence ID" value="CDW39125.1"/>
    <property type="molecule type" value="Transcribed_RNA"/>
</dbReference>
<dbReference type="AlphaFoldDB" id="A0A0K2UM24"/>